<keyword evidence="1" id="KW-0812">Transmembrane</keyword>
<keyword evidence="1" id="KW-0472">Membrane</keyword>
<evidence type="ECO:0000256" key="1">
    <source>
        <dbReference type="SAM" id="Phobius"/>
    </source>
</evidence>
<protein>
    <submittedName>
        <fullName evidence="2">Uncharacterized protein</fullName>
    </submittedName>
</protein>
<dbReference type="EMBL" id="BMPI01000014">
    <property type="protein sequence ID" value="GGM29826.1"/>
    <property type="molecule type" value="Genomic_DNA"/>
</dbReference>
<gene>
    <name evidence="2" type="ORF">GCM10007977_033880</name>
</gene>
<accession>A0A917TP82</accession>
<organism evidence="2 3">
    <name type="scientific">Dactylosporangium sucinum</name>
    <dbReference type="NCBI Taxonomy" id="1424081"/>
    <lineage>
        <taxon>Bacteria</taxon>
        <taxon>Bacillati</taxon>
        <taxon>Actinomycetota</taxon>
        <taxon>Actinomycetes</taxon>
        <taxon>Micromonosporales</taxon>
        <taxon>Micromonosporaceae</taxon>
        <taxon>Dactylosporangium</taxon>
    </lineage>
</organism>
<evidence type="ECO:0000313" key="2">
    <source>
        <dbReference type="EMBL" id="GGM29826.1"/>
    </source>
</evidence>
<comment type="caution">
    <text evidence="2">The sequence shown here is derived from an EMBL/GenBank/DDBJ whole genome shotgun (WGS) entry which is preliminary data.</text>
</comment>
<dbReference type="Proteomes" id="UP000642070">
    <property type="component" value="Unassembled WGS sequence"/>
</dbReference>
<keyword evidence="3" id="KW-1185">Reference proteome</keyword>
<dbReference type="RefSeq" id="WP_190250789.1">
    <property type="nucleotide sequence ID" value="NZ_BMPI01000014.1"/>
</dbReference>
<name>A0A917TP82_9ACTN</name>
<proteinExistence type="predicted"/>
<evidence type="ECO:0000313" key="3">
    <source>
        <dbReference type="Proteomes" id="UP000642070"/>
    </source>
</evidence>
<reference evidence="2" key="2">
    <citation type="submission" date="2020-09" db="EMBL/GenBank/DDBJ databases">
        <authorList>
            <person name="Sun Q."/>
            <person name="Ohkuma M."/>
        </authorList>
    </citation>
    <scope>NUCLEOTIDE SEQUENCE</scope>
    <source>
        <strain evidence="2">JCM 19831</strain>
    </source>
</reference>
<dbReference type="AlphaFoldDB" id="A0A917TP82"/>
<sequence>MPTDLTRDLVRRAYRADADLDVTAGLLDVLRRADPPPVEPAFGAPEPRARRGHLLAVAAAILVVIVGIAVGLRGAGAGDGAVPAASRGASAGATGALGLPSATVPAPGNVLPSQCAVAWRLALRGKTFDVLPREGATCPGVLAELTYLADVTEGNGRIEEGFATVWPILPTGGAASVTAPFSFSVPGWPGPVAGHTYELWHVQEGPRAQPGDDATVIYEHARQLATALVN</sequence>
<reference evidence="2" key="1">
    <citation type="journal article" date="2014" name="Int. J. Syst. Evol. Microbiol.">
        <title>Complete genome sequence of Corynebacterium casei LMG S-19264T (=DSM 44701T), isolated from a smear-ripened cheese.</title>
        <authorList>
            <consortium name="US DOE Joint Genome Institute (JGI-PGF)"/>
            <person name="Walter F."/>
            <person name="Albersmeier A."/>
            <person name="Kalinowski J."/>
            <person name="Ruckert C."/>
        </authorList>
    </citation>
    <scope>NUCLEOTIDE SEQUENCE</scope>
    <source>
        <strain evidence="2">JCM 19831</strain>
    </source>
</reference>
<feature type="transmembrane region" description="Helical" evidence="1">
    <location>
        <begin position="54"/>
        <end position="72"/>
    </location>
</feature>
<keyword evidence="1" id="KW-1133">Transmembrane helix</keyword>